<dbReference type="HOGENOM" id="CLU_182494_0_0_1"/>
<dbReference type="GeneID" id="6500833"/>
<dbReference type="EMBL" id="CH902617">
    <property type="protein sequence ID" value="EDV42566.1"/>
    <property type="molecule type" value="Genomic_DNA"/>
</dbReference>
<proteinExistence type="predicted"/>
<evidence type="ECO:0000313" key="3">
    <source>
        <dbReference type="Proteomes" id="UP000007801"/>
    </source>
</evidence>
<feature type="chain" id="PRO_5002789542" evidence="1">
    <location>
        <begin position="25"/>
        <end position="87"/>
    </location>
</feature>
<gene>
    <name evidence="2" type="primary">Dana\GF18054</name>
    <name evidence="2" type="synonym">dana_GLEANR_19314</name>
    <name evidence="2" type="ORF">GF18054</name>
</gene>
<reference evidence="2 3" key="1">
    <citation type="journal article" date="2007" name="Nature">
        <title>Evolution of genes and genomes on the Drosophila phylogeny.</title>
        <authorList>
            <consortium name="Drosophila 12 Genomes Consortium"/>
            <person name="Clark A.G."/>
            <person name="Eisen M.B."/>
            <person name="Smith D.R."/>
            <person name="Bergman C.M."/>
            <person name="Oliver B."/>
            <person name="Markow T.A."/>
            <person name="Kaufman T.C."/>
            <person name="Kellis M."/>
            <person name="Gelbart W."/>
            <person name="Iyer V.N."/>
            <person name="Pollard D.A."/>
            <person name="Sackton T.B."/>
            <person name="Larracuente A.M."/>
            <person name="Singh N.D."/>
            <person name="Abad J.P."/>
            <person name="Abt D.N."/>
            <person name="Adryan B."/>
            <person name="Aguade M."/>
            <person name="Akashi H."/>
            <person name="Anderson W.W."/>
            <person name="Aquadro C.F."/>
            <person name="Ardell D.H."/>
            <person name="Arguello R."/>
            <person name="Artieri C.G."/>
            <person name="Barbash D.A."/>
            <person name="Barker D."/>
            <person name="Barsanti P."/>
            <person name="Batterham P."/>
            <person name="Batzoglou S."/>
            <person name="Begun D."/>
            <person name="Bhutkar A."/>
            <person name="Blanco E."/>
            <person name="Bosak S.A."/>
            <person name="Bradley R.K."/>
            <person name="Brand A.D."/>
            <person name="Brent M.R."/>
            <person name="Brooks A.N."/>
            <person name="Brown R.H."/>
            <person name="Butlin R.K."/>
            <person name="Caggese C."/>
            <person name="Calvi B.R."/>
            <person name="Bernardo de Carvalho A."/>
            <person name="Caspi A."/>
            <person name="Castrezana S."/>
            <person name="Celniker S.E."/>
            <person name="Chang J.L."/>
            <person name="Chapple C."/>
            <person name="Chatterji S."/>
            <person name="Chinwalla A."/>
            <person name="Civetta A."/>
            <person name="Clifton S.W."/>
            <person name="Comeron J.M."/>
            <person name="Costello J.C."/>
            <person name="Coyne J.A."/>
            <person name="Daub J."/>
            <person name="David R.G."/>
            <person name="Delcher A.L."/>
            <person name="Delehaunty K."/>
            <person name="Do C.B."/>
            <person name="Ebling H."/>
            <person name="Edwards K."/>
            <person name="Eickbush T."/>
            <person name="Evans J.D."/>
            <person name="Filipski A."/>
            <person name="Findeiss S."/>
            <person name="Freyhult E."/>
            <person name="Fulton L."/>
            <person name="Fulton R."/>
            <person name="Garcia A.C."/>
            <person name="Gardiner A."/>
            <person name="Garfield D.A."/>
            <person name="Garvin B.E."/>
            <person name="Gibson G."/>
            <person name="Gilbert D."/>
            <person name="Gnerre S."/>
            <person name="Godfrey J."/>
            <person name="Good R."/>
            <person name="Gotea V."/>
            <person name="Gravely B."/>
            <person name="Greenberg A.J."/>
            <person name="Griffiths-Jones S."/>
            <person name="Gross S."/>
            <person name="Guigo R."/>
            <person name="Gustafson E.A."/>
            <person name="Haerty W."/>
            <person name="Hahn M.W."/>
            <person name="Halligan D.L."/>
            <person name="Halpern A.L."/>
            <person name="Halter G.M."/>
            <person name="Han M.V."/>
            <person name="Heger A."/>
            <person name="Hillier L."/>
            <person name="Hinrichs A.S."/>
            <person name="Holmes I."/>
            <person name="Hoskins R.A."/>
            <person name="Hubisz M.J."/>
            <person name="Hultmark D."/>
            <person name="Huntley M.A."/>
            <person name="Jaffe D.B."/>
            <person name="Jagadeeshan S."/>
            <person name="Jeck W.R."/>
            <person name="Johnson J."/>
            <person name="Jones C.D."/>
            <person name="Jordan W.C."/>
            <person name="Karpen G.H."/>
            <person name="Kataoka E."/>
            <person name="Keightley P.D."/>
            <person name="Kheradpour P."/>
            <person name="Kirkness E.F."/>
            <person name="Koerich L.B."/>
            <person name="Kristiansen K."/>
            <person name="Kudrna D."/>
            <person name="Kulathinal R.J."/>
            <person name="Kumar S."/>
            <person name="Kwok R."/>
            <person name="Lander E."/>
            <person name="Langley C.H."/>
            <person name="Lapoint R."/>
            <person name="Lazzaro B.P."/>
            <person name="Lee S.J."/>
            <person name="Levesque L."/>
            <person name="Li R."/>
            <person name="Lin C.F."/>
            <person name="Lin M.F."/>
            <person name="Lindblad-Toh K."/>
            <person name="Llopart A."/>
            <person name="Long M."/>
            <person name="Low L."/>
            <person name="Lozovsky E."/>
            <person name="Lu J."/>
            <person name="Luo M."/>
            <person name="Machado C.A."/>
            <person name="Makalowski W."/>
            <person name="Marzo M."/>
            <person name="Matsuda M."/>
            <person name="Matzkin L."/>
            <person name="McAllister B."/>
            <person name="McBride C.S."/>
            <person name="McKernan B."/>
            <person name="McKernan K."/>
            <person name="Mendez-Lago M."/>
            <person name="Minx P."/>
            <person name="Mollenhauer M.U."/>
            <person name="Montooth K."/>
            <person name="Mount S.M."/>
            <person name="Mu X."/>
            <person name="Myers E."/>
            <person name="Negre B."/>
            <person name="Newfeld S."/>
            <person name="Nielsen R."/>
            <person name="Noor M.A."/>
            <person name="O'Grady P."/>
            <person name="Pachter L."/>
            <person name="Papaceit M."/>
            <person name="Parisi M.J."/>
            <person name="Parisi M."/>
            <person name="Parts L."/>
            <person name="Pedersen J.S."/>
            <person name="Pesole G."/>
            <person name="Phillippy A.M."/>
            <person name="Ponting C.P."/>
            <person name="Pop M."/>
            <person name="Porcelli D."/>
            <person name="Powell J.R."/>
            <person name="Prohaska S."/>
            <person name="Pruitt K."/>
            <person name="Puig M."/>
            <person name="Quesneville H."/>
            <person name="Ram K.R."/>
            <person name="Rand D."/>
            <person name="Rasmussen M.D."/>
            <person name="Reed L.K."/>
            <person name="Reenan R."/>
            <person name="Reily A."/>
            <person name="Remington K.A."/>
            <person name="Rieger T.T."/>
            <person name="Ritchie M.G."/>
            <person name="Robin C."/>
            <person name="Rogers Y.H."/>
            <person name="Rohde C."/>
            <person name="Rozas J."/>
            <person name="Rubenfield M.J."/>
            <person name="Ruiz A."/>
            <person name="Russo S."/>
            <person name="Salzberg S.L."/>
            <person name="Sanchez-Gracia A."/>
            <person name="Saranga D.J."/>
            <person name="Sato H."/>
            <person name="Schaeffer S.W."/>
            <person name="Schatz M.C."/>
            <person name="Schlenke T."/>
            <person name="Schwartz R."/>
            <person name="Segarra C."/>
            <person name="Singh R.S."/>
            <person name="Sirot L."/>
            <person name="Sirota M."/>
            <person name="Sisneros N.B."/>
            <person name="Smith C.D."/>
            <person name="Smith T.F."/>
            <person name="Spieth J."/>
            <person name="Stage D.E."/>
            <person name="Stark A."/>
            <person name="Stephan W."/>
            <person name="Strausberg R.L."/>
            <person name="Strempel S."/>
            <person name="Sturgill D."/>
            <person name="Sutton G."/>
            <person name="Sutton G.G."/>
            <person name="Tao W."/>
            <person name="Teichmann S."/>
            <person name="Tobari Y.N."/>
            <person name="Tomimura Y."/>
            <person name="Tsolas J.M."/>
            <person name="Valente V.L."/>
            <person name="Venter E."/>
            <person name="Venter J.C."/>
            <person name="Vicario S."/>
            <person name="Vieira F.G."/>
            <person name="Vilella A.J."/>
            <person name="Villasante A."/>
            <person name="Walenz B."/>
            <person name="Wang J."/>
            <person name="Wasserman M."/>
            <person name="Watts T."/>
            <person name="Wilson D."/>
            <person name="Wilson R.K."/>
            <person name="Wing R.A."/>
            <person name="Wolfner M.F."/>
            <person name="Wong A."/>
            <person name="Wong G.K."/>
            <person name="Wu C.I."/>
            <person name="Wu G."/>
            <person name="Yamamoto D."/>
            <person name="Yang H.P."/>
            <person name="Yang S.P."/>
            <person name="Yorke J.A."/>
            <person name="Yoshida K."/>
            <person name="Zdobnov E."/>
            <person name="Zhang P."/>
            <person name="Zhang Y."/>
            <person name="Zimin A.V."/>
            <person name="Baldwin J."/>
            <person name="Abdouelleil A."/>
            <person name="Abdulkadir J."/>
            <person name="Abebe A."/>
            <person name="Abera B."/>
            <person name="Abreu J."/>
            <person name="Acer S.C."/>
            <person name="Aftuck L."/>
            <person name="Alexander A."/>
            <person name="An P."/>
            <person name="Anderson E."/>
            <person name="Anderson S."/>
            <person name="Arachi H."/>
            <person name="Azer M."/>
            <person name="Bachantsang P."/>
            <person name="Barry A."/>
            <person name="Bayul T."/>
            <person name="Berlin A."/>
            <person name="Bessette D."/>
            <person name="Bloom T."/>
            <person name="Blye J."/>
            <person name="Boguslavskiy L."/>
            <person name="Bonnet C."/>
            <person name="Boukhgalter B."/>
            <person name="Bourzgui I."/>
            <person name="Brown A."/>
            <person name="Cahill P."/>
            <person name="Channer S."/>
            <person name="Cheshatsang Y."/>
            <person name="Chuda L."/>
            <person name="Citroen M."/>
            <person name="Collymore A."/>
            <person name="Cooke P."/>
            <person name="Costello M."/>
            <person name="D'Aco K."/>
            <person name="Daza R."/>
            <person name="De Haan G."/>
            <person name="DeGray S."/>
            <person name="DeMaso C."/>
            <person name="Dhargay N."/>
            <person name="Dooley K."/>
            <person name="Dooley E."/>
            <person name="Doricent M."/>
            <person name="Dorje P."/>
            <person name="Dorjee K."/>
            <person name="Dupes A."/>
            <person name="Elong R."/>
            <person name="Falk J."/>
            <person name="Farina A."/>
            <person name="Faro S."/>
            <person name="Ferguson D."/>
            <person name="Fisher S."/>
            <person name="Foley C.D."/>
            <person name="Franke A."/>
            <person name="Friedrich D."/>
            <person name="Gadbois L."/>
            <person name="Gearin G."/>
            <person name="Gearin C.R."/>
            <person name="Giannoukos G."/>
            <person name="Goode T."/>
            <person name="Graham J."/>
            <person name="Grandbois E."/>
            <person name="Grewal S."/>
            <person name="Gyaltsen K."/>
            <person name="Hafez N."/>
            <person name="Hagos B."/>
            <person name="Hall J."/>
            <person name="Henson C."/>
            <person name="Hollinger A."/>
            <person name="Honan T."/>
            <person name="Huard M.D."/>
            <person name="Hughes L."/>
            <person name="Hurhula B."/>
            <person name="Husby M.E."/>
            <person name="Kamat A."/>
            <person name="Kanga B."/>
            <person name="Kashin S."/>
            <person name="Khazanovich D."/>
            <person name="Kisner P."/>
            <person name="Lance K."/>
            <person name="Lara M."/>
            <person name="Lee W."/>
            <person name="Lennon N."/>
            <person name="Letendre F."/>
            <person name="LeVine R."/>
            <person name="Lipovsky A."/>
            <person name="Liu X."/>
            <person name="Liu J."/>
            <person name="Liu S."/>
            <person name="Lokyitsang T."/>
            <person name="Lokyitsang Y."/>
            <person name="Lubonja R."/>
            <person name="Lui A."/>
            <person name="MacDonald P."/>
            <person name="Magnisalis V."/>
            <person name="Maru K."/>
            <person name="Matthews C."/>
            <person name="McCusker W."/>
            <person name="McDonough S."/>
            <person name="Mehta T."/>
            <person name="Meldrim J."/>
            <person name="Meneus L."/>
            <person name="Mihai O."/>
            <person name="Mihalev A."/>
            <person name="Mihova T."/>
            <person name="Mittelman R."/>
            <person name="Mlenga V."/>
            <person name="Montmayeur A."/>
            <person name="Mulrain L."/>
            <person name="Navidi A."/>
            <person name="Naylor J."/>
            <person name="Negash T."/>
            <person name="Nguyen T."/>
            <person name="Nguyen N."/>
            <person name="Nicol R."/>
            <person name="Norbu C."/>
            <person name="Norbu N."/>
            <person name="Novod N."/>
            <person name="O'Neill B."/>
            <person name="Osman S."/>
            <person name="Markiewicz E."/>
            <person name="Oyono O.L."/>
            <person name="Patti C."/>
            <person name="Phunkhang P."/>
            <person name="Pierre F."/>
            <person name="Priest M."/>
            <person name="Raghuraman S."/>
            <person name="Rege F."/>
            <person name="Reyes R."/>
            <person name="Rise C."/>
            <person name="Rogov P."/>
            <person name="Ross K."/>
            <person name="Ryan E."/>
            <person name="Settipalli S."/>
            <person name="Shea T."/>
            <person name="Sherpa N."/>
            <person name="Shi L."/>
            <person name="Shih D."/>
            <person name="Sparrow T."/>
            <person name="Spaulding J."/>
            <person name="Stalker J."/>
            <person name="Stange-Thomann N."/>
            <person name="Stavropoulos S."/>
            <person name="Stone C."/>
            <person name="Strader C."/>
            <person name="Tesfaye S."/>
            <person name="Thomson T."/>
            <person name="Thoulutsang Y."/>
            <person name="Thoulutsang D."/>
            <person name="Topham K."/>
            <person name="Topping I."/>
            <person name="Tsamla T."/>
            <person name="Vassiliev H."/>
            <person name="Vo A."/>
            <person name="Wangchuk T."/>
            <person name="Wangdi T."/>
            <person name="Weiand M."/>
            <person name="Wilkinson J."/>
            <person name="Wilson A."/>
            <person name="Yadav S."/>
            <person name="Young G."/>
            <person name="Yu Q."/>
            <person name="Zembek L."/>
            <person name="Zhong D."/>
            <person name="Zimmer A."/>
            <person name="Zwirko Z."/>
            <person name="Jaffe D.B."/>
            <person name="Alvarez P."/>
            <person name="Brockman W."/>
            <person name="Butler J."/>
            <person name="Chin C."/>
            <person name="Gnerre S."/>
            <person name="Grabherr M."/>
            <person name="Kleber M."/>
            <person name="Mauceli E."/>
            <person name="MacCallum I."/>
        </authorList>
    </citation>
    <scope>NUCLEOTIDE SEQUENCE [LARGE SCALE GENOMIC DNA]</scope>
    <source>
        <strain evidence="3">Tucson 14024-0371.13</strain>
    </source>
</reference>
<dbReference type="PhylomeDB" id="B3LVJ6"/>
<name>B3LVJ6_DROAN</name>
<feature type="signal peptide" evidence="1">
    <location>
        <begin position="1"/>
        <end position="24"/>
    </location>
</feature>
<accession>B3LVJ6</accession>
<dbReference type="OMA" id="LLYPYRY"/>
<dbReference type="KEGG" id="dan:6500833"/>
<protein>
    <submittedName>
        <fullName evidence="2">Uncharacterized protein, isoform A</fullName>
    </submittedName>
</protein>
<keyword evidence="1" id="KW-0732">Signal</keyword>
<dbReference type="AlphaFoldDB" id="B3LVJ6"/>
<dbReference type="OrthoDB" id="7855800at2759"/>
<evidence type="ECO:0000256" key="1">
    <source>
        <dbReference type="SAM" id="SignalP"/>
    </source>
</evidence>
<dbReference type="Proteomes" id="UP000007801">
    <property type="component" value="Unassembled WGS sequence"/>
</dbReference>
<organism evidence="2 3">
    <name type="scientific">Drosophila ananassae</name>
    <name type="common">Fruit fly</name>
    <dbReference type="NCBI Taxonomy" id="7217"/>
    <lineage>
        <taxon>Eukaryota</taxon>
        <taxon>Metazoa</taxon>
        <taxon>Ecdysozoa</taxon>
        <taxon>Arthropoda</taxon>
        <taxon>Hexapoda</taxon>
        <taxon>Insecta</taxon>
        <taxon>Pterygota</taxon>
        <taxon>Neoptera</taxon>
        <taxon>Endopterygota</taxon>
        <taxon>Diptera</taxon>
        <taxon>Brachycera</taxon>
        <taxon>Muscomorpha</taxon>
        <taxon>Ephydroidea</taxon>
        <taxon>Drosophilidae</taxon>
        <taxon>Drosophila</taxon>
        <taxon>Sophophora</taxon>
    </lineage>
</organism>
<sequence length="87" mass="10150">MAPSIFYILFWRLAVQVLYPYAYMDCSLQDALANEQLVWSKGDRLEQQMLAMMRESFRTTIMLVMMMEMMHTLDAALNLPIALIGRP</sequence>
<dbReference type="eggNOG" id="KOG1426">
    <property type="taxonomic scope" value="Eukaryota"/>
</dbReference>
<keyword evidence="3" id="KW-1185">Reference proteome</keyword>
<evidence type="ECO:0000313" key="2">
    <source>
        <dbReference type="EMBL" id="EDV42566.1"/>
    </source>
</evidence>